<sequence length="103" mass="11542">MSSVLNCIVTPRSSNFRCEVASRTFEEGVSTLTVRDQQGQAIHNARNLIRSAHERQTAEVLARLTARRACLLRDLDRTDAQIATKVNKIDVIDQELLALPKIL</sequence>
<gene>
    <name evidence="2" type="ORF">DYB25_012361</name>
    <name evidence="3" type="ORF">DYB30_008868</name>
    <name evidence="4" type="ORF">DYB35_012317</name>
    <name evidence="1" type="ORF">DYB36_003662</name>
    <name evidence="5" type="ORF">DYB37_005787</name>
</gene>
<reference evidence="6 7" key="1">
    <citation type="submission" date="2018-08" db="EMBL/GenBank/DDBJ databases">
        <title>Aphanomyces genome sequencing and annotation.</title>
        <authorList>
            <person name="Minardi D."/>
            <person name="Oidtmann B."/>
            <person name="Van Der Giezen M."/>
            <person name="Studholme D.J."/>
        </authorList>
    </citation>
    <scope>NUCLEOTIDE SEQUENCE [LARGE SCALE GENOMIC DNA]</scope>
    <source>
        <strain evidence="3 8">D2</strain>
        <strain evidence="5 9">Da</strain>
        <strain evidence="1 6">Kv</strain>
        <strain evidence="4 10">Sv</strain>
        <strain evidence="2 7">Yx</strain>
    </source>
</reference>
<evidence type="ECO:0000313" key="9">
    <source>
        <dbReference type="Proteomes" id="UP000285430"/>
    </source>
</evidence>
<dbReference type="Proteomes" id="UP000285430">
    <property type="component" value="Unassembled WGS sequence"/>
</dbReference>
<dbReference type="Proteomes" id="UP000285712">
    <property type="component" value="Unassembled WGS sequence"/>
</dbReference>
<organism evidence="3 8">
    <name type="scientific">Aphanomyces astaci</name>
    <name type="common">Crayfish plague agent</name>
    <dbReference type="NCBI Taxonomy" id="112090"/>
    <lineage>
        <taxon>Eukaryota</taxon>
        <taxon>Sar</taxon>
        <taxon>Stramenopiles</taxon>
        <taxon>Oomycota</taxon>
        <taxon>Saprolegniomycetes</taxon>
        <taxon>Saprolegniales</taxon>
        <taxon>Verrucalvaceae</taxon>
        <taxon>Aphanomyces</taxon>
    </lineage>
</organism>
<protein>
    <submittedName>
        <fullName evidence="3">Uncharacterized protein</fullName>
    </submittedName>
</protein>
<evidence type="ECO:0000313" key="6">
    <source>
        <dbReference type="Proteomes" id="UP000265427"/>
    </source>
</evidence>
<evidence type="ECO:0000313" key="10">
    <source>
        <dbReference type="Proteomes" id="UP000285712"/>
    </source>
</evidence>
<evidence type="ECO:0000313" key="8">
    <source>
        <dbReference type="Proteomes" id="UP000266643"/>
    </source>
</evidence>
<evidence type="ECO:0000313" key="7">
    <source>
        <dbReference type="Proteomes" id="UP000266239"/>
    </source>
</evidence>
<dbReference type="EMBL" id="QUSZ01010627">
    <property type="protein sequence ID" value="RHX97951.1"/>
    <property type="molecule type" value="Genomic_DNA"/>
</dbReference>
<proteinExistence type="predicted"/>
<dbReference type="EMBL" id="QUTD01003052">
    <property type="protein sequence ID" value="RHY74213.1"/>
    <property type="molecule type" value="Genomic_DNA"/>
</dbReference>
<dbReference type="EMBL" id="QUTG01000906">
    <property type="protein sequence ID" value="RHZ00938.1"/>
    <property type="molecule type" value="Genomic_DNA"/>
</dbReference>
<comment type="caution">
    <text evidence="3">The sequence shown here is derived from an EMBL/GenBank/DDBJ whole genome shotgun (WGS) entry which is preliminary data.</text>
</comment>
<name>A0A397E076_APHAT</name>
<dbReference type="AlphaFoldDB" id="A0A397E076"/>
<evidence type="ECO:0000313" key="3">
    <source>
        <dbReference type="EMBL" id="RHY74213.1"/>
    </source>
</evidence>
<evidence type="ECO:0000313" key="2">
    <source>
        <dbReference type="EMBL" id="RHY25668.1"/>
    </source>
</evidence>
<dbReference type="Proteomes" id="UP000266239">
    <property type="component" value="Unassembled WGS sequence"/>
</dbReference>
<dbReference type="Proteomes" id="UP000266643">
    <property type="component" value="Unassembled WGS sequence"/>
</dbReference>
<dbReference type="EMBL" id="QUTA01002862">
    <property type="protein sequence ID" value="RHY25668.1"/>
    <property type="molecule type" value="Genomic_DNA"/>
</dbReference>
<evidence type="ECO:0000313" key="5">
    <source>
        <dbReference type="EMBL" id="RHZ18029.1"/>
    </source>
</evidence>
<dbReference type="Proteomes" id="UP000265427">
    <property type="component" value="Unassembled WGS sequence"/>
</dbReference>
<evidence type="ECO:0000313" key="1">
    <source>
        <dbReference type="EMBL" id="RHX97951.1"/>
    </source>
</evidence>
<evidence type="ECO:0000313" key="4">
    <source>
        <dbReference type="EMBL" id="RHZ00938.1"/>
    </source>
</evidence>
<dbReference type="VEuPathDB" id="FungiDB:H257_02908"/>
<accession>A0A397E076</accession>
<dbReference type="EMBL" id="QUTH01003656">
    <property type="protein sequence ID" value="RHZ18029.1"/>
    <property type="molecule type" value="Genomic_DNA"/>
</dbReference>